<dbReference type="GO" id="GO:0006397">
    <property type="term" value="P:mRNA processing"/>
    <property type="evidence" value="ECO:0007669"/>
    <property type="project" value="UniProtKB-KW"/>
</dbReference>
<feature type="coiled-coil region" evidence="2">
    <location>
        <begin position="22"/>
        <end position="64"/>
    </location>
</feature>
<gene>
    <name evidence="3" type="ORF">K435DRAFT_802895</name>
</gene>
<reference evidence="3 4" key="1">
    <citation type="journal article" date="2019" name="Nat. Ecol. Evol.">
        <title>Megaphylogeny resolves global patterns of mushroom evolution.</title>
        <authorList>
            <person name="Varga T."/>
            <person name="Krizsan K."/>
            <person name="Foldi C."/>
            <person name="Dima B."/>
            <person name="Sanchez-Garcia M."/>
            <person name="Sanchez-Ramirez S."/>
            <person name="Szollosi G.J."/>
            <person name="Szarkandi J.G."/>
            <person name="Papp V."/>
            <person name="Albert L."/>
            <person name="Andreopoulos W."/>
            <person name="Angelini C."/>
            <person name="Antonin V."/>
            <person name="Barry K.W."/>
            <person name="Bougher N.L."/>
            <person name="Buchanan P."/>
            <person name="Buyck B."/>
            <person name="Bense V."/>
            <person name="Catcheside P."/>
            <person name="Chovatia M."/>
            <person name="Cooper J."/>
            <person name="Damon W."/>
            <person name="Desjardin D."/>
            <person name="Finy P."/>
            <person name="Geml J."/>
            <person name="Haridas S."/>
            <person name="Hughes K."/>
            <person name="Justo A."/>
            <person name="Karasinski D."/>
            <person name="Kautmanova I."/>
            <person name="Kiss B."/>
            <person name="Kocsube S."/>
            <person name="Kotiranta H."/>
            <person name="LaButti K.M."/>
            <person name="Lechner B.E."/>
            <person name="Liimatainen K."/>
            <person name="Lipzen A."/>
            <person name="Lukacs Z."/>
            <person name="Mihaltcheva S."/>
            <person name="Morgado L.N."/>
            <person name="Niskanen T."/>
            <person name="Noordeloos M.E."/>
            <person name="Ohm R.A."/>
            <person name="Ortiz-Santana B."/>
            <person name="Ovrebo C."/>
            <person name="Racz N."/>
            <person name="Riley R."/>
            <person name="Savchenko A."/>
            <person name="Shiryaev A."/>
            <person name="Soop K."/>
            <person name="Spirin V."/>
            <person name="Szebenyi C."/>
            <person name="Tomsovsky M."/>
            <person name="Tulloss R.E."/>
            <person name="Uehling J."/>
            <person name="Grigoriev I.V."/>
            <person name="Vagvolgyi C."/>
            <person name="Papp T."/>
            <person name="Martin F.M."/>
            <person name="Miettinen O."/>
            <person name="Hibbett D.S."/>
            <person name="Nagy L.G."/>
        </authorList>
    </citation>
    <scope>NUCLEOTIDE SEQUENCE [LARGE SCALE GENOMIC DNA]</scope>
    <source>
        <strain evidence="3 4">CBS 962.96</strain>
    </source>
</reference>
<dbReference type="GO" id="GO:0003676">
    <property type="term" value="F:nucleic acid binding"/>
    <property type="evidence" value="ECO:0007669"/>
    <property type="project" value="InterPro"/>
</dbReference>
<dbReference type="OrthoDB" id="3069741at2759"/>
<evidence type="ECO:0000313" key="3">
    <source>
        <dbReference type="EMBL" id="THU89243.1"/>
    </source>
</evidence>
<dbReference type="AlphaFoldDB" id="A0A4S8LK40"/>
<keyword evidence="1" id="KW-0507">mRNA processing</keyword>
<evidence type="ECO:0000256" key="1">
    <source>
        <dbReference type="ARBA" id="ARBA00022664"/>
    </source>
</evidence>
<accession>A0A4S8LK40</accession>
<organism evidence="3 4">
    <name type="scientific">Dendrothele bispora (strain CBS 962.96)</name>
    <dbReference type="NCBI Taxonomy" id="1314807"/>
    <lineage>
        <taxon>Eukaryota</taxon>
        <taxon>Fungi</taxon>
        <taxon>Dikarya</taxon>
        <taxon>Basidiomycota</taxon>
        <taxon>Agaricomycotina</taxon>
        <taxon>Agaricomycetes</taxon>
        <taxon>Agaricomycetidae</taxon>
        <taxon>Agaricales</taxon>
        <taxon>Agaricales incertae sedis</taxon>
        <taxon>Dendrothele</taxon>
    </lineage>
</organism>
<keyword evidence="2" id="KW-0175">Coiled coil</keyword>
<evidence type="ECO:0000256" key="2">
    <source>
        <dbReference type="SAM" id="Coils"/>
    </source>
</evidence>
<dbReference type="Proteomes" id="UP000297245">
    <property type="component" value="Unassembled WGS sequence"/>
</dbReference>
<dbReference type="SUPFAM" id="SSF57756">
    <property type="entry name" value="Retrovirus zinc finger-like domains"/>
    <property type="match status" value="1"/>
</dbReference>
<sequence>MHGKSSLRGYHKEGTHRKEIVIKNAIKEAKSKAEAKEEDQDEFLQKIAVSLDRNQAQIRELTEKSVLNQDTLQQLAKYIVDRGATKDQIAELSNLSKPKMSPRTGNQMTAREYLCWFCGSKEHRINECPIQRDFIENRKWVIKEGNAIKLRDGPPVPYWDAQETRQVKIERIAKQRGWPMPKATLFSSAEDNKAAYDLGAEEEAPISRNQYTTLMASIKEQNDRFDQMNKALQSSKN</sequence>
<name>A0A4S8LK40_DENBC</name>
<keyword evidence="4" id="KW-1185">Reference proteome</keyword>
<evidence type="ECO:0000313" key="4">
    <source>
        <dbReference type="Proteomes" id="UP000297245"/>
    </source>
</evidence>
<proteinExistence type="predicted"/>
<protein>
    <recommendedName>
        <fullName evidence="5">CCHC-type domain-containing protein</fullName>
    </recommendedName>
</protein>
<dbReference type="EMBL" id="ML179376">
    <property type="protein sequence ID" value="THU89243.1"/>
    <property type="molecule type" value="Genomic_DNA"/>
</dbReference>
<evidence type="ECO:0008006" key="5">
    <source>
        <dbReference type="Google" id="ProtNLM"/>
    </source>
</evidence>
<dbReference type="GO" id="GO:0008270">
    <property type="term" value="F:zinc ion binding"/>
    <property type="evidence" value="ECO:0007669"/>
    <property type="project" value="InterPro"/>
</dbReference>
<dbReference type="InterPro" id="IPR036875">
    <property type="entry name" value="Znf_CCHC_sf"/>
</dbReference>